<keyword evidence="14" id="KW-1185">Reference proteome</keyword>
<comment type="caution">
    <text evidence="13">The sequence shown here is derived from an EMBL/GenBank/DDBJ whole genome shotgun (WGS) entry which is preliminary data.</text>
</comment>
<evidence type="ECO:0000256" key="12">
    <source>
        <dbReference type="SAM" id="Phobius"/>
    </source>
</evidence>
<dbReference type="InterPro" id="IPR029044">
    <property type="entry name" value="Nucleotide-diphossugar_trans"/>
</dbReference>
<keyword evidence="8 12" id="KW-0472">Membrane</keyword>
<accession>A0A553R3N7</accession>
<reference evidence="13 14" key="1">
    <citation type="journal article" date="2019" name="Sci. Data">
        <title>Hybrid genome assembly and annotation of Danionella translucida.</title>
        <authorList>
            <person name="Kadobianskyi M."/>
            <person name="Schulze L."/>
            <person name="Schuelke M."/>
            <person name="Judkewitz B."/>
        </authorList>
    </citation>
    <scope>NUCLEOTIDE SEQUENCE [LARGE SCALE GENOMIC DNA]</scope>
    <source>
        <strain evidence="13 14">Bolton</strain>
    </source>
</reference>
<evidence type="ECO:0008006" key="15">
    <source>
        <dbReference type="Google" id="ProtNLM"/>
    </source>
</evidence>
<feature type="binding site" evidence="10">
    <location>
        <begin position="511"/>
        <end position="513"/>
    </location>
    <ligand>
        <name>UDP-N-acetyl-alpha-D-galactosamine</name>
        <dbReference type="ChEBI" id="CHEBI:67138"/>
    </ligand>
</feature>
<dbReference type="Gene3D" id="3.90.550.10">
    <property type="entry name" value="Spore Coat Polysaccharide Biosynthesis Protein SpsA, Chain A"/>
    <property type="match status" value="2"/>
</dbReference>
<evidence type="ECO:0000256" key="10">
    <source>
        <dbReference type="PIRSR" id="PIRSR605076-2"/>
    </source>
</evidence>
<sequence length="654" mass="76010">MPLRQYCAFIVLVFLGMLLSGVIFISSNQMSCKQAVIDRIFPLLQYNQPSVLSGRTDVVPISSWLAPIIWDGTFDPKLIDSIYIPHNIKIVTTVFALGKYTRFLQDFLESAEEHYFSGYRVHYYLFTDQPEAVPSVKMNENHTLTVRKVPSLDRWQDISMGRMEILENLIANELIHEADYMFCLDVDTKFYGRWGAESLGHLVGVIHPWFFDYPRDSFSYERRPESQAFIPAGEGDYYYTAAAFGGVLEEVYRLTKTCHEQLRVDRENNIEAVWHEESHLNKYFLYNKPTKLLSPEYLWRDINASAGQIKVFVISDGEPQVQDVAFSSCPVEEIHLLTPLLSLLRIMRLRQSVHFSHLAMFVGLLLSGLMFLSYTSYWFRQIGVDTLTSWLAPIVWEGTFDSTLMDAIYKQQNITVVTTVFALGKYTRFLQDFLESAEEHYFSGYRVHYYLFTDQPEAVPSVKMNENHTLTVRKVPSLDRWQDISMGRMEILENLIANELIHEADYMFCLDVDTKFYGRWGAESLGHLVGVIHPWFFDYPRDSFSYERRPESQAFIPAGEGDYYYTAAAFGGVLEEVYRLTKTCHEQLRVDRENNIEAVWHEESHLNKYFLYNKPTKLLSPEYLWRDINASAGQIKVVRFSHVAKNNAEVRPNL</sequence>
<dbReference type="GO" id="GO:0005975">
    <property type="term" value="P:carbohydrate metabolic process"/>
    <property type="evidence" value="ECO:0007669"/>
    <property type="project" value="InterPro"/>
</dbReference>
<evidence type="ECO:0000256" key="1">
    <source>
        <dbReference type="ARBA" id="ARBA00004606"/>
    </source>
</evidence>
<evidence type="ECO:0000256" key="4">
    <source>
        <dbReference type="ARBA" id="ARBA00022679"/>
    </source>
</evidence>
<evidence type="ECO:0000256" key="9">
    <source>
        <dbReference type="PIRSR" id="PIRSR605076-1"/>
    </source>
</evidence>
<protein>
    <recommendedName>
        <fullName evidence="15">Globoside alpha-1,3-N-acetylgalactosaminyltransferase 1</fullName>
    </recommendedName>
</protein>
<feature type="transmembrane region" description="Helical" evidence="12">
    <location>
        <begin position="6"/>
        <end position="25"/>
    </location>
</feature>
<feature type="transmembrane region" description="Helical" evidence="12">
    <location>
        <begin position="355"/>
        <end position="379"/>
    </location>
</feature>
<feature type="binding site" evidence="10">
    <location>
        <position position="533"/>
    </location>
    <ligand>
        <name>an alpha-L-fucosyl-(1-&gt;2)-beta-D-galactosyl derivative</name>
        <dbReference type="ChEBI" id="CHEBI:140327"/>
    </ligand>
</feature>
<dbReference type="PANTHER" id="PTHR10462">
    <property type="entry name" value="GLYCOSYLTRANSFERASE-RELATED"/>
    <property type="match status" value="1"/>
</dbReference>
<comment type="cofactor">
    <cofactor evidence="11">
        <name>Mn(2+)</name>
        <dbReference type="ChEBI" id="CHEBI:29035"/>
    </cofactor>
    <text evidence="11">Binds 1 Mn(2+) ion per subunit.</text>
</comment>
<dbReference type="Pfam" id="PF03414">
    <property type="entry name" value="Glyco_transf_6"/>
    <property type="match status" value="2"/>
</dbReference>
<dbReference type="OrthoDB" id="10013941at2759"/>
<organism evidence="13 14">
    <name type="scientific">Danionella cerebrum</name>
    <dbReference type="NCBI Taxonomy" id="2873325"/>
    <lineage>
        <taxon>Eukaryota</taxon>
        <taxon>Metazoa</taxon>
        <taxon>Chordata</taxon>
        <taxon>Craniata</taxon>
        <taxon>Vertebrata</taxon>
        <taxon>Euteleostomi</taxon>
        <taxon>Actinopterygii</taxon>
        <taxon>Neopterygii</taxon>
        <taxon>Teleostei</taxon>
        <taxon>Ostariophysi</taxon>
        <taxon>Cypriniformes</taxon>
        <taxon>Danionidae</taxon>
        <taxon>Danioninae</taxon>
        <taxon>Danionella</taxon>
    </lineage>
</organism>
<dbReference type="FunFam" id="3.90.550.10:FF:000022">
    <property type="entry name" value="Histo-blood group ABO system transferase"/>
    <property type="match status" value="2"/>
</dbReference>
<keyword evidence="5 12" id="KW-0812">Transmembrane</keyword>
<dbReference type="GO" id="GO:0016020">
    <property type="term" value="C:membrane"/>
    <property type="evidence" value="ECO:0007669"/>
    <property type="project" value="UniProtKB-SubCell"/>
</dbReference>
<dbReference type="PANTHER" id="PTHR10462:SF49">
    <property type="entry name" value="GLOBOSIDE ALPHA-1,3-N-ACETYLGALACTOSAMINYLTRANSFERASE 1"/>
    <property type="match status" value="1"/>
</dbReference>
<feature type="binding site" evidence="11">
    <location>
        <position position="513"/>
    </location>
    <ligand>
        <name>Mn(2+)</name>
        <dbReference type="ChEBI" id="CHEBI:29035"/>
    </ligand>
</feature>
<feature type="binding site" evidence="11">
    <location>
        <position position="511"/>
    </location>
    <ligand>
        <name>Mn(2+)</name>
        <dbReference type="ChEBI" id="CHEBI:29035"/>
    </ligand>
</feature>
<dbReference type="GO" id="GO:0031982">
    <property type="term" value="C:vesicle"/>
    <property type="evidence" value="ECO:0007669"/>
    <property type="project" value="TreeGrafter"/>
</dbReference>
<dbReference type="SUPFAM" id="SSF53448">
    <property type="entry name" value="Nucleotide-diphospho-sugar transferases"/>
    <property type="match status" value="2"/>
</dbReference>
<evidence type="ECO:0000313" key="13">
    <source>
        <dbReference type="EMBL" id="TRY96792.1"/>
    </source>
</evidence>
<dbReference type="Proteomes" id="UP000316079">
    <property type="component" value="Unassembled WGS sequence"/>
</dbReference>
<dbReference type="EMBL" id="SRMA01025259">
    <property type="protein sequence ID" value="TRY96792.1"/>
    <property type="molecule type" value="Genomic_DNA"/>
</dbReference>
<dbReference type="GO" id="GO:0046872">
    <property type="term" value="F:metal ion binding"/>
    <property type="evidence" value="ECO:0007669"/>
    <property type="project" value="UniProtKB-KW"/>
</dbReference>
<evidence type="ECO:0000313" key="14">
    <source>
        <dbReference type="Proteomes" id="UP000316079"/>
    </source>
</evidence>
<dbReference type="STRING" id="623744.A0A553R3N7"/>
<evidence type="ECO:0000256" key="6">
    <source>
        <dbReference type="ARBA" id="ARBA00022968"/>
    </source>
</evidence>
<evidence type="ECO:0000256" key="2">
    <source>
        <dbReference type="ARBA" id="ARBA00010413"/>
    </source>
</evidence>
<dbReference type="GO" id="GO:0005794">
    <property type="term" value="C:Golgi apparatus"/>
    <property type="evidence" value="ECO:0007669"/>
    <property type="project" value="TreeGrafter"/>
</dbReference>
<comment type="subcellular location">
    <subcellularLocation>
        <location evidence="1">Membrane</location>
        <topology evidence="1">Single-pass type II membrane protein</topology>
    </subcellularLocation>
</comment>
<keyword evidence="3" id="KW-0328">Glycosyltransferase</keyword>
<keyword evidence="11" id="KW-0479">Metal-binding</keyword>
<keyword evidence="11" id="KW-0464">Manganese</keyword>
<proteinExistence type="inferred from homology"/>
<feature type="binding site" evidence="10">
    <location>
        <position position="426"/>
    </location>
    <ligand>
        <name>UDP-N-acetyl-alpha-D-galactosamine</name>
        <dbReference type="ChEBI" id="CHEBI:67138"/>
    </ligand>
</feature>
<evidence type="ECO:0000256" key="7">
    <source>
        <dbReference type="ARBA" id="ARBA00022989"/>
    </source>
</evidence>
<comment type="similarity">
    <text evidence="2">Belongs to the glycosyltransferase 6 family.</text>
</comment>
<feature type="binding site" evidence="10">
    <location>
        <position position="603"/>
    </location>
    <ligand>
        <name>an alpha-L-fucosyl-(1-&gt;2)-beta-D-galactosyl derivative</name>
        <dbReference type="ChEBI" id="CHEBI:140327"/>
    </ligand>
</feature>
<dbReference type="CDD" id="cd02515">
    <property type="entry name" value="Glyco_transf_6"/>
    <property type="match status" value="2"/>
</dbReference>
<gene>
    <name evidence="13" type="ORF">DNTS_008865</name>
</gene>
<keyword evidence="6" id="KW-0735">Signal-anchor</keyword>
<name>A0A553R3N7_9TELE</name>
<dbReference type="GO" id="GO:0016758">
    <property type="term" value="F:hexosyltransferase activity"/>
    <property type="evidence" value="ECO:0007669"/>
    <property type="project" value="InterPro"/>
</dbReference>
<evidence type="ECO:0000256" key="11">
    <source>
        <dbReference type="PIRSR" id="PIRSR605076-3"/>
    </source>
</evidence>
<evidence type="ECO:0000256" key="3">
    <source>
        <dbReference type="ARBA" id="ARBA00022676"/>
    </source>
</evidence>
<evidence type="ECO:0000256" key="5">
    <source>
        <dbReference type="ARBA" id="ARBA00022692"/>
    </source>
</evidence>
<feature type="active site" description="Nucleophile" evidence="9">
    <location>
        <position position="603"/>
    </location>
</feature>
<evidence type="ECO:0000256" key="8">
    <source>
        <dbReference type="ARBA" id="ARBA00023136"/>
    </source>
</evidence>
<keyword evidence="7 12" id="KW-1133">Transmembrane helix</keyword>
<dbReference type="AlphaFoldDB" id="A0A553R3N7"/>
<keyword evidence="4" id="KW-0808">Transferase</keyword>
<dbReference type="InterPro" id="IPR005076">
    <property type="entry name" value="Glyco_trans_6"/>
</dbReference>